<dbReference type="AlphaFoldDB" id="A0A9X0UF47"/>
<dbReference type="Proteomes" id="UP000600101">
    <property type="component" value="Unassembled WGS sequence"/>
</dbReference>
<dbReference type="EMBL" id="JACOMF010000052">
    <property type="protein sequence ID" value="MBC4018372.1"/>
    <property type="molecule type" value="Genomic_DNA"/>
</dbReference>
<organism evidence="2 3">
    <name type="scientific">Siccirubricoccus deserti</name>
    <dbReference type="NCBI Taxonomy" id="2013562"/>
    <lineage>
        <taxon>Bacteria</taxon>
        <taxon>Pseudomonadati</taxon>
        <taxon>Pseudomonadota</taxon>
        <taxon>Alphaproteobacteria</taxon>
        <taxon>Acetobacterales</taxon>
        <taxon>Roseomonadaceae</taxon>
        <taxon>Siccirubricoccus</taxon>
    </lineage>
</organism>
<keyword evidence="1" id="KW-0472">Membrane</keyword>
<evidence type="ECO:0000313" key="2">
    <source>
        <dbReference type="EMBL" id="MBC4018372.1"/>
    </source>
</evidence>
<feature type="transmembrane region" description="Helical" evidence="1">
    <location>
        <begin position="20"/>
        <end position="41"/>
    </location>
</feature>
<gene>
    <name evidence="2" type="ORF">H7965_24095</name>
</gene>
<keyword evidence="3" id="KW-1185">Reference proteome</keyword>
<keyword evidence="1" id="KW-1133">Transmembrane helix</keyword>
<evidence type="ECO:0000313" key="3">
    <source>
        <dbReference type="Proteomes" id="UP000600101"/>
    </source>
</evidence>
<dbReference type="RefSeq" id="WP_186773125.1">
    <property type="nucleotide sequence ID" value="NZ_JACOMF010000052.1"/>
</dbReference>
<comment type="caution">
    <text evidence="2">The sequence shown here is derived from an EMBL/GenBank/DDBJ whole genome shotgun (WGS) entry which is preliminary data.</text>
</comment>
<protein>
    <submittedName>
        <fullName evidence="2">Uncharacterized protein</fullName>
    </submittedName>
</protein>
<evidence type="ECO:0000256" key="1">
    <source>
        <dbReference type="SAM" id="Phobius"/>
    </source>
</evidence>
<accession>A0A9X0UF47</accession>
<name>A0A9X0UF47_9PROT</name>
<sequence>MQGKLASLPDKPWFLAVQTVGLFLLGMLAFLGVAALAARVISEHRLAARTDVCADAAGRFLVASTLVDLEREKYLLDAMRCDVGRQLRDLRPAQR</sequence>
<reference evidence="2" key="1">
    <citation type="submission" date="2020-08" db="EMBL/GenBank/DDBJ databases">
        <authorList>
            <person name="Hu Y."/>
            <person name="Nguyen S.V."/>
            <person name="Li F."/>
            <person name="Fanning S."/>
        </authorList>
    </citation>
    <scope>NUCLEOTIDE SEQUENCE</scope>
    <source>
        <strain evidence="2">SYSU D8009</strain>
    </source>
</reference>
<keyword evidence="1" id="KW-0812">Transmembrane</keyword>
<proteinExistence type="predicted"/>